<dbReference type="PANTHER" id="PTHR24305:SF235">
    <property type="entry name" value="CYTOCHROME P450 MONOOXYGENASE APDB-RELATED"/>
    <property type="match status" value="1"/>
</dbReference>
<name>A0AAE0IWH8_9PEZI</name>
<keyword evidence="8" id="KW-0472">Membrane</keyword>
<proteinExistence type="inferred from homology"/>
<dbReference type="InterPro" id="IPR017972">
    <property type="entry name" value="Cyt_P450_CS"/>
</dbReference>
<dbReference type="FunFam" id="1.10.630.10:FF:000050">
    <property type="entry name" value="Cytochrome P450 monooxygenase"/>
    <property type="match status" value="1"/>
</dbReference>
<evidence type="ECO:0000256" key="8">
    <source>
        <dbReference type="SAM" id="Phobius"/>
    </source>
</evidence>
<comment type="similarity">
    <text evidence="7">Belongs to the cytochrome P450 family.</text>
</comment>
<dbReference type="PRINTS" id="PR00385">
    <property type="entry name" value="P450"/>
</dbReference>
<dbReference type="GO" id="GO:0004497">
    <property type="term" value="F:monooxygenase activity"/>
    <property type="evidence" value="ECO:0007669"/>
    <property type="project" value="UniProtKB-KW"/>
</dbReference>
<dbReference type="GO" id="GO:0005506">
    <property type="term" value="F:iron ion binding"/>
    <property type="evidence" value="ECO:0007669"/>
    <property type="project" value="InterPro"/>
</dbReference>
<dbReference type="Proteomes" id="UP001286456">
    <property type="component" value="Unassembled WGS sequence"/>
</dbReference>
<protein>
    <submittedName>
        <fullName evidence="9">Cytochrome P450</fullName>
    </submittedName>
</protein>
<keyword evidence="5 6" id="KW-0408">Iron</keyword>
<dbReference type="AlphaFoldDB" id="A0AAE0IWH8"/>
<dbReference type="EMBL" id="JAUEPO010000002">
    <property type="protein sequence ID" value="KAK3332588.1"/>
    <property type="molecule type" value="Genomic_DNA"/>
</dbReference>
<evidence type="ECO:0000313" key="10">
    <source>
        <dbReference type="Proteomes" id="UP001286456"/>
    </source>
</evidence>
<comment type="caution">
    <text evidence="9">The sequence shown here is derived from an EMBL/GenBank/DDBJ whole genome shotgun (WGS) entry which is preliminary data.</text>
</comment>
<dbReference type="InterPro" id="IPR036396">
    <property type="entry name" value="Cyt_P450_sf"/>
</dbReference>
<dbReference type="GO" id="GO:0044550">
    <property type="term" value="P:secondary metabolite biosynthetic process"/>
    <property type="evidence" value="ECO:0007669"/>
    <property type="project" value="UniProtKB-ARBA"/>
</dbReference>
<dbReference type="InterPro" id="IPR001128">
    <property type="entry name" value="Cyt_P450"/>
</dbReference>
<feature type="transmembrane region" description="Helical" evidence="8">
    <location>
        <begin position="12"/>
        <end position="30"/>
    </location>
</feature>
<dbReference type="GO" id="GO:0016705">
    <property type="term" value="F:oxidoreductase activity, acting on paired donors, with incorporation or reduction of molecular oxygen"/>
    <property type="evidence" value="ECO:0007669"/>
    <property type="project" value="InterPro"/>
</dbReference>
<evidence type="ECO:0000256" key="4">
    <source>
        <dbReference type="ARBA" id="ARBA00023002"/>
    </source>
</evidence>
<evidence type="ECO:0000313" key="9">
    <source>
        <dbReference type="EMBL" id="KAK3332588.1"/>
    </source>
</evidence>
<sequence length="515" mass="57817">MAFTLGLTSLGGFSLYLLSGAVILAAIWLYRTWGKQSHVPGPFLASISNLPRLVWGGSGQAHVVHIDLHQKYGNLVRLGPNCISVGDPLEVPKIYGTSTSFGKSDFYKTLQPMIGGRRIPGLFHTQDNDVHRALKKPIAGIYSMTNLVEFEPRVDSTIRFLLQRLDDTQKADPSGSVDLGTWLQWFAFDVMGEITFSKRLGFLDEARDIEGIMGSIWDGLVKVSYLGQMPWLELIWLKNPYVNRLRKATNSPIVSFGQQRARERANVKDDSSKGYNSKDFLSRFLDIRANNPAAIPEWYITVWTQSNMFAGSDTTAIMLRTIIYYLVKNPTTLAKLGAELASARAAGRLSAIATWKETREMPYLDACVKEAGRLHPVIGLALERVVPKGGAEICGKRFAEGTIVGMNPWVVHRNKEMFGEDADCWNPDRWLLCDKERRVAMERSLLTFGSGHRICLGKNISYLEIYKLIPTLFSTYEISLTNPDQDWVLSNHWLVTQKGLDVKLKRRDLVADLAV</sequence>
<evidence type="ECO:0000256" key="2">
    <source>
        <dbReference type="ARBA" id="ARBA00022617"/>
    </source>
</evidence>
<keyword evidence="10" id="KW-1185">Reference proteome</keyword>
<gene>
    <name evidence="9" type="ORF">B0T19DRAFT_448569</name>
</gene>
<keyword evidence="2 6" id="KW-0349">Heme</keyword>
<dbReference type="Pfam" id="PF00067">
    <property type="entry name" value="p450"/>
    <property type="match status" value="1"/>
</dbReference>
<keyword evidence="8" id="KW-1133">Transmembrane helix</keyword>
<dbReference type="PRINTS" id="PR00463">
    <property type="entry name" value="EP450I"/>
</dbReference>
<evidence type="ECO:0000256" key="6">
    <source>
        <dbReference type="PIRSR" id="PIRSR602401-1"/>
    </source>
</evidence>
<keyword evidence="3 6" id="KW-0479">Metal-binding</keyword>
<evidence type="ECO:0000256" key="5">
    <source>
        <dbReference type="ARBA" id="ARBA00023004"/>
    </source>
</evidence>
<organism evidence="9 10">
    <name type="scientific">Cercophora scortea</name>
    <dbReference type="NCBI Taxonomy" id="314031"/>
    <lineage>
        <taxon>Eukaryota</taxon>
        <taxon>Fungi</taxon>
        <taxon>Dikarya</taxon>
        <taxon>Ascomycota</taxon>
        <taxon>Pezizomycotina</taxon>
        <taxon>Sordariomycetes</taxon>
        <taxon>Sordariomycetidae</taxon>
        <taxon>Sordariales</taxon>
        <taxon>Lasiosphaeriaceae</taxon>
        <taxon>Cercophora</taxon>
    </lineage>
</organism>
<evidence type="ECO:0000256" key="7">
    <source>
        <dbReference type="RuleBase" id="RU000461"/>
    </source>
</evidence>
<dbReference type="InterPro" id="IPR050121">
    <property type="entry name" value="Cytochrome_P450_monoxygenase"/>
</dbReference>
<reference evidence="9" key="2">
    <citation type="submission" date="2023-06" db="EMBL/GenBank/DDBJ databases">
        <authorList>
            <consortium name="Lawrence Berkeley National Laboratory"/>
            <person name="Haridas S."/>
            <person name="Hensen N."/>
            <person name="Bonometti L."/>
            <person name="Westerberg I."/>
            <person name="Brannstrom I.O."/>
            <person name="Guillou S."/>
            <person name="Cros-Aarteil S."/>
            <person name="Calhoun S."/>
            <person name="Kuo A."/>
            <person name="Mondo S."/>
            <person name="Pangilinan J."/>
            <person name="Riley R."/>
            <person name="Labutti K."/>
            <person name="Andreopoulos B."/>
            <person name="Lipzen A."/>
            <person name="Chen C."/>
            <person name="Yanf M."/>
            <person name="Daum C."/>
            <person name="Ng V."/>
            <person name="Clum A."/>
            <person name="Steindorff A."/>
            <person name="Ohm R."/>
            <person name="Martin F."/>
            <person name="Silar P."/>
            <person name="Natvig D."/>
            <person name="Lalanne C."/>
            <person name="Gautier V."/>
            <person name="Ament-Velasquez S.L."/>
            <person name="Kruys A."/>
            <person name="Hutchinson M.I."/>
            <person name="Powell A.J."/>
            <person name="Barry K."/>
            <person name="Miller A.N."/>
            <person name="Grigoriev I.V."/>
            <person name="Debuchy R."/>
            <person name="Gladieux P."/>
            <person name="Thoren M.H."/>
            <person name="Johannesson H."/>
        </authorList>
    </citation>
    <scope>NUCLEOTIDE SEQUENCE</scope>
    <source>
        <strain evidence="9">SMH4131-1</strain>
    </source>
</reference>
<keyword evidence="8" id="KW-0812">Transmembrane</keyword>
<evidence type="ECO:0000256" key="3">
    <source>
        <dbReference type="ARBA" id="ARBA00022723"/>
    </source>
</evidence>
<dbReference type="PANTHER" id="PTHR24305">
    <property type="entry name" value="CYTOCHROME P450"/>
    <property type="match status" value="1"/>
</dbReference>
<feature type="binding site" description="axial binding residue" evidence="6">
    <location>
        <position position="455"/>
    </location>
    <ligand>
        <name>heme</name>
        <dbReference type="ChEBI" id="CHEBI:30413"/>
    </ligand>
    <ligandPart>
        <name>Fe</name>
        <dbReference type="ChEBI" id="CHEBI:18248"/>
    </ligandPart>
</feature>
<dbReference type="CDD" id="cd11060">
    <property type="entry name" value="CYP57A1-like"/>
    <property type="match status" value="1"/>
</dbReference>
<accession>A0AAE0IWH8</accession>
<reference evidence="9" key="1">
    <citation type="journal article" date="2023" name="Mol. Phylogenet. Evol.">
        <title>Genome-scale phylogeny and comparative genomics of the fungal order Sordariales.</title>
        <authorList>
            <person name="Hensen N."/>
            <person name="Bonometti L."/>
            <person name="Westerberg I."/>
            <person name="Brannstrom I.O."/>
            <person name="Guillou S."/>
            <person name="Cros-Aarteil S."/>
            <person name="Calhoun S."/>
            <person name="Haridas S."/>
            <person name="Kuo A."/>
            <person name="Mondo S."/>
            <person name="Pangilinan J."/>
            <person name="Riley R."/>
            <person name="LaButti K."/>
            <person name="Andreopoulos B."/>
            <person name="Lipzen A."/>
            <person name="Chen C."/>
            <person name="Yan M."/>
            <person name="Daum C."/>
            <person name="Ng V."/>
            <person name="Clum A."/>
            <person name="Steindorff A."/>
            <person name="Ohm R.A."/>
            <person name="Martin F."/>
            <person name="Silar P."/>
            <person name="Natvig D.O."/>
            <person name="Lalanne C."/>
            <person name="Gautier V."/>
            <person name="Ament-Velasquez S.L."/>
            <person name="Kruys A."/>
            <person name="Hutchinson M.I."/>
            <person name="Powell A.J."/>
            <person name="Barry K."/>
            <person name="Miller A.N."/>
            <person name="Grigoriev I.V."/>
            <person name="Debuchy R."/>
            <person name="Gladieux P."/>
            <person name="Hiltunen Thoren M."/>
            <person name="Johannesson H."/>
        </authorList>
    </citation>
    <scope>NUCLEOTIDE SEQUENCE</scope>
    <source>
        <strain evidence="9">SMH4131-1</strain>
    </source>
</reference>
<dbReference type="Gene3D" id="1.10.630.10">
    <property type="entry name" value="Cytochrome P450"/>
    <property type="match status" value="1"/>
</dbReference>
<dbReference type="SUPFAM" id="SSF48264">
    <property type="entry name" value="Cytochrome P450"/>
    <property type="match status" value="1"/>
</dbReference>
<dbReference type="GO" id="GO:0020037">
    <property type="term" value="F:heme binding"/>
    <property type="evidence" value="ECO:0007669"/>
    <property type="project" value="InterPro"/>
</dbReference>
<dbReference type="PROSITE" id="PS00086">
    <property type="entry name" value="CYTOCHROME_P450"/>
    <property type="match status" value="1"/>
</dbReference>
<evidence type="ECO:0000256" key="1">
    <source>
        <dbReference type="ARBA" id="ARBA00001971"/>
    </source>
</evidence>
<keyword evidence="7" id="KW-0503">Monooxygenase</keyword>
<comment type="cofactor">
    <cofactor evidence="1 6">
        <name>heme</name>
        <dbReference type="ChEBI" id="CHEBI:30413"/>
    </cofactor>
</comment>
<dbReference type="InterPro" id="IPR002401">
    <property type="entry name" value="Cyt_P450_E_grp-I"/>
</dbReference>
<keyword evidence="4 7" id="KW-0560">Oxidoreductase</keyword>